<proteinExistence type="predicted"/>
<sequence length="115" mass="13109">MKTLTINLPDSEDEQDMRMRVAGFLMENGIYTYGQAADLAGVSKREFIETIGRYGFSIFSSEIADMLATKQLDFDIEAMKKVKHYTGVDRQQLDHIADKMDIQESFDELISMVAK</sequence>
<dbReference type="Pfam" id="PF03683">
    <property type="entry name" value="UPF0175"/>
    <property type="match status" value="1"/>
</dbReference>
<dbReference type="InterPro" id="IPR005368">
    <property type="entry name" value="UPF0175"/>
</dbReference>
<reference evidence="1 2" key="1">
    <citation type="submission" date="2018-03" db="EMBL/GenBank/DDBJ databases">
        <title>Genomic Encyclopedia of Archaeal and Bacterial Type Strains, Phase II (KMG-II): from individual species to whole genera.</title>
        <authorList>
            <person name="Goeker M."/>
        </authorList>
    </citation>
    <scope>NUCLEOTIDE SEQUENCE [LARGE SCALE GENOMIC DNA]</scope>
    <source>
        <strain evidence="1 2">DSM 28354</strain>
    </source>
</reference>
<keyword evidence="2" id="KW-1185">Reference proteome</keyword>
<organism evidence="1 2">
    <name type="scientific">Spirosoma oryzae</name>
    <dbReference type="NCBI Taxonomy" id="1469603"/>
    <lineage>
        <taxon>Bacteria</taxon>
        <taxon>Pseudomonadati</taxon>
        <taxon>Bacteroidota</taxon>
        <taxon>Cytophagia</taxon>
        <taxon>Cytophagales</taxon>
        <taxon>Cytophagaceae</taxon>
        <taxon>Spirosoma</taxon>
    </lineage>
</organism>
<accession>A0A2T0SRA2</accession>
<evidence type="ECO:0000313" key="1">
    <source>
        <dbReference type="EMBL" id="PRY35937.1"/>
    </source>
</evidence>
<comment type="caution">
    <text evidence="1">The sequence shown here is derived from an EMBL/GenBank/DDBJ whole genome shotgun (WGS) entry which is preliminary data.</text>
</comment>
<evidence type="ECO:0000313" key="2">
    <source>
        <dbReference type="Proteomes" id="UP000238375"/>
    </source>
</evidence>
<dbReference type="OrthoDB" id="5771572at2"/>
<name>A0A2T0SRA2_9BACT</name>
<gene>
    <name evidence="1" type="ORF">CLV58_11365</name>
</gene>
<dbReference type="Proteomes" id="UP000238375">
    <property type="component" value="Unassembled WGS sequence"/>
</dbReference>
<dbReference type="RefSeq" id="WP_106138844.1">
    <property type="nucleotide sequence ID" value="NZ_PVTE01000013.1"/>
</dbReference>
<protein>
    <submittedName>
        <fullName evidence="1">Uncharacterized protein UPF0175</fullName>
    </submittedName>
</protein>
<dbReference type="EMBL" id="PVTE01000013">
    <property type="protein sequence ID" value="PRY35937.1"/>
    <property type="molecule type" value="Genomic_DNA"/>
</dbReference>
<dbReference type="AlphaFoldDB" id="A0A2T0SRA2"/>